<reference evidence="2 3" key="1">
    <citation type="submission" date="2019-10" db="EMBL/GenBank/DDBJ databases">
        <title>Rubrobacter sp nov SCSIO 52090 isolated from a deep-sea sediment in the South China Sea.</title>
        <authorList>
            <person name="Chen R.W."/>
        </authorList>
    </citation>
    <scope>NUCLEOTIDE SEQUENCE [LARGE SCALE GENOMIC DNA]</scope>
    <source>
        <strain evidence="2 3">SCSIO 52909</strain>
    </source>
</reference>
<sequence>MLHAGREGPRKDAKPGPAERTRDGELTDFLLDVLESAESYDAHILQAMRDEDPELLAFLRELRRQDVVRTSGVVRLLRRAPGEKRRYPEEGIGA</sequence>
<evidence type="ECO:0000313" key="3">
    <source>
        <dbReference type="Proteomes" id="UP000501452"/>
    </source>
</evidence>
<accession>A0A6G8QBN5</accession>
<dbReference type="EMBL" id="CP045119">
    <property type="protein sequence ID" value="QIN83896.1"/>
    <property type="molecule type" value="Genomic_DNA"/>
</dbReference>
<proteinExistence type="predicted"/>
<protein>
    <submittedName>
        <fullName evidence="2">Uncharacterized protein</fullName>
    </submittedName>
</protein>
<evidence type="ECO:0000313" key="2">
    <source>
        <dbReference type="EMBL" id="QIN83896.1"/>
    </source>
</evidence>
<evidence type="ECO:0000256" key="1">
    <source>
        <dbReference type="SAM" id="MobiDB-lite"/>
    </source>
</evidence>
<gene>
    <name evidence="2" type="ORF">GBA63_15535</name>
</gene>
<feature type="region of interest" description="Disordered" evidence="1">
    <location>
        <begin position="1"/>
        <end position="24"/>
    </location>
</feature>
<dbReference type="KEGG" id="rub:GBA63_15535"/>
<dbReference type="AlphaFoldDB" id="A0A6G8QBN5"/>
<dbReference type="Proteomes" id="UP000501452">
    <property type="component" value="Chromosome"/>
</dbReference>
<dbReference type="RefSeq" id="WP_166177562.1">
    <property type="nucleotide sequence ID" value="NZ_CP045119.1"/>
</dbReference>
<keyword evidence="3" id="KW-1185">Reference proteome</keyword>
<organism evidence="2 3">
    <name type="scientific">Rubrobacter tropicus</name>
    <dbReference type="NCBI Taxonomy" id="2653851"/>
    <lineage>
        <taxon>Bacteria</taxon>
        <taxon>Bacillati</taxon>
        <taxon>Actinomycetota</taxon>
        <taxon>Rubrobacteria</taxon>
        <taxon>Rubrobacterales</taxon>
        <taxon>Rubrobacteraceae</taxon>
        <taxon>Rubrobacter</taxon>
    </lineage>
</organism>
<name>A0A6G8QBN5_9ACTN</name>